<dbReference type="AlphaFoldDB" id="A0A1I6V881"/>
<dbReference type="Pfam" id="PF19765">
    <property type="entry name" value="DUF6252"/>
    <property type="match status" value="1"/>
</dbReference>
<dbReference type="EMBL" id="FPAG01000008">
    <property type="protein sequence ID" value="SFT09876.1"/>
    <property type="molecule type" value="Genomic_DNA"/>
</dbReference>
<gene>
    <name evidence="2" type="ORF">SAMN04487906_2940</name>
</gene>
<accession>A0A1I6V881</accession>
<dbReference type="InterPro" id="IPR046219">
    <property type="entry name" value="DUF6252"/>
</dbReference>
<reference evidence="2 3" key="1">
    <citation type="submission" date="2016-10" db="EMBL/GenBank/DDBJ databases">
        <authorList>
            <person name="de Groot N.N."/>
        </authorList>
    </citation>
    <scope>NUCLEOTIDE SEQUENCE [LARGE SCALE GENOMIC DNA]</scope>
    <source>
        <strain evidence="2 3">CGMCC 1.6114</strain>
    </source>
</reference>
<evidence type="ECO:0000313" key="2">
    <source>
        <dbReference type="EMBL" id="SFT09876.1"/>
    </source>
</evidence>
<sequence length="162" mass="18456">MKPIKILFLLCYIATTPIILSCSAETEDPDVSTDIFEAYINDTHFTAKDVVLMLRGDYIDIIGNDTETDQSIFITLKRANKERYVFGKSSINGEGNEAAFYNRNNSDEFTTSFVNKNCGEVKLDISKWSEGMISGEFYFEASNDENKVIQVSQGRFEKNFYE</sequence>
<evidence type="ECO:0000313" key="3">
    <source>
        <dbReference type="Proteomes" id="UP000183209"/>
    </source>
</evidence>
<dbReference type="RefSeq" id="WP_038262191.1">
    <property type="nucleotide sequence ID" value="NZ_FPAG01000008.1"/>
</dbReference>
<feature type="signal peptide" evidence="1">
    <location>
        <begin position="1"/>
        <end position="26"/>
    </location>
</feature>
<proteinExistence type="predicted"/>
<dbReference type="PROSITE" id="PS51257">
    <property type="entry name" value="PROKAR_LIPOPROTEIN"/>
    <property type="match status" value="1"/>
</dbReference>
<name>A0A1I6V881_9FLAO</name>
<organism evidence="2 3">
    <name type="scientific">Zhouia amylolytica</name>
    <dbReference type="NCBI Taxonomy" id="376730"/>
    <lineage>
        <taxon>Bacteria</taxon>
        <taxon>Pseudomonadati</taxon>
        <taxon>Bacteroidota</taxon>
        <taxon>Flavobacteriia</taxon>
        <taxon>Flavobacteriales</taxon>
        <taxon>Flavobacteriaceae</taxon>
        <taxon>Zhouia</taxon>
    </lineage>
</organism>
<dbReference type="Proteomes" id="UP000183209">
    <property type="component" value="Unassembled WGS sequence"/>
</dbReference>
<protein>
    <recommendedName>
        <fullName evidence="4">Lipoprotein</fullName>
    </recommendedName>
</protein>
<feature type="chain" id="PRO_5010340482" description="Lipoprotein" evidence="1">
    <location>
        <begin position="27"/>
        <end position="162"/>
    </location>
</feature>
<keyword evidence="1" id="KW-0732">Signal</keyword>
<evidence type="ECO:0000256" key="1">
    <source>
        <dbReference type="SAM" id="SignalP"/>
    </source>
</evidence>
<evidence type="ECO:0008006" key="4">
    <source>
        <dbReference type="Google" id="ProtNLM"/>
    </source>
</evidence>